<dbReference type="EMBL" id="GAHY01000903">
    <property type="protein sequence ID" value="JAA76607.1"/>
    <property type="molecule type" value="mRNA"/>
</dbReference>
<dbReference type="Pfam" id="PF15868">
    <property type="entry name" value="MBF2"/>
    <property type="match status" value="1"/>
</dbReference>
<keyword evidence="1" id="KW-0732">Signal</keyword>
<dbReference type="HOGENOM" id="CLU_152785_2_0_1"/>
<feature type="signal peptide" evidence="1">
    <location>
        <begin position="1"/>
        <end position="20"/>
    </location>
</feature>
<proteinExistence type="evidence at transcript level"/>
<organism evidence="2">
    <name type="scientific">Rhodnius prolixus</name>
    <name type="common">Triatomid bug</name>
    <dbReference type="NCBI Taxonomy" id="13249"/>
    <lineage>
        <taxon>Eukaryota</taxon>
        <taxon>Metazoa</taxon>
        <taxon>Ecdysozoa</taxon>
        <taxon>Arthropoda</taxon>
        <taxon>Hexapoda</taxon>
        <taxon>Insecta</taxon>
        <taxon>Pterygota</taxon>
        <taxon>Neoptera</taxon>
        <taxon>Paraneoptera</taxon>
        <taxon>Hemiptera</taxon>
        <taxon>Heteroptera</taxon>
        <taxon>Panheteroptera</taxon>
        <taxon>Cimicomorpha</taxon>
        <taxon>Reduviidae</taxon>
        <taxon>Triatominae</taxon>
        <taxon>Rhodnius</taxon>
    </lineage>
</organism>
<dbReference type="InterPro" id="IPR031734">
    <property type="entry name" value="MBF2"/>
</dbReference>
<protein>
    <submittedName>
        <fullName evidence="2">Putative salivary secreted protein</fullName>
    </submittedName>
</protein>
<evidence type="ECO:0000256" key="1">
    <source>
        <dbReference type="SAM" id="SignalP"/>
    </source>
</evidence>
<dbReference type="VEuPathDB" id="VectorBase:RPRC005717"/>
<accession>R4FMP0</accession>
<dbReference type="AlphaFoldDB" id="R4FMP0"/>
<sequence>MANISLVALLLVTCLYVTYGKINGSHDLKVGKRGFNDVLLFQKTVSKSNWKPWGTVSEDVSFPVKKEYGLKIVITEIDAFDLDKDDKGGYAYITEGGVNYNNVTIHFKSQKGLGFNFEVTIYGHYY</sequence>
<name>R4FMP0_RHOPR</name>
<reference evidence="2" key="1">
    <citation type="submission" date="2013-04" db="EMBL/GenBank/DDBJ databases">
        <title>An insight into the transcriptome of the digestive tract of the blood sucking bug, Rhodnius prolixus.</title>
        <authorList>
            <person name="Ribeiro J.M.C."/>
            <person name="Genta F.A."/>
            <person name="Sorgine M.H.F."/>
            <person name="Paiva-Silva G.O."/>
            <person name="Majerowicz D."/>
            <person name="Medeiros M."/>
            <person name="Koerich L."/>
            <person name="Terra W.R."/>
            <person name="Ferreira C."/>
            <person name="Pimentel A.C."/>
            <person name="Bisch P.M."/>
            <person name="Diniz M.M.P."/>
            <person name="Nascimento R."/>
            <person name="Salmon D."/>
            <person name="Silber A.M."/>
            <person name="Alves M."/>
            <person name="Oliveira M.F."/>
            <person name="Gondim K.C."/>
            <person name="Silva Neto M.A.C."/>
            <person name="Atella G.C."/>
            <person name="Araujo H."/>
            <person name="Dias F.S."/>
            <person name="Polycarpo C.R."/>
            <person name="Fampa P."/>
            <person name="Melo A.C."/>
            <person name="Tanaka A.S."/>
            <person name="Balczun C."/>
            <person name="Oliveira J.H.M."/>
            <person name="Goncalves R."/>
            <person name="Lazoski C."/>
            <person name="Pereira M.A."/>
            <person name="Rivera-Pomar R."/>
            <person name="Diambra L."/>
            <person name="Schaub G.A."/>
            <person name="Garcia E.S."/>
            <person name="Azambuja P."/>
            <person name="Braz G.R.C."/>
            <person name="Oliveira P.L."/>
        </authorList>
    </citation>
    <scope>NUCLEOTIDE SEQUENCE</scope>
</reference>
<dbReference type="PANTHER" id="PTHR37685:SF1">
    <property type="entry name" value="GEO11136P1-RELATED"/>
    <property type="match status" value="1"/>
</dbReference>
<dbReference type="PANTHER" id="PTHR37685">
    <property type="entry name" value="GEO11136P1-RELATED"/>
    <property type="match status" value="1"/>
</dbReference>
<evidence type="ECO:0000313" key="2">
    <source>
        <dbReference type="EMBL" id="JAA76607.1"/>
    </source>
</evidence>
<feature type="chain" id="PRO_5004372095" evidence="1">
    <location>
        <begin position="21"/>
        <end position="126"/>
    </location>
</feature>